<feature type="compositionally biased region" description="Basic and acidic residues" evidence="2">
    <location>
        <begin position="354"/>
        <end position="364"/>
    </location>
</feature>
<feature type="region of interest" description="Disordered" evidence="2">
    <location>
        <begin position="337"/>
        <end position="364"/>
    </location>
</feature>
<protein>
    <recommendedName>
        <fullName evidence="3">Trichohyalin-plectin-homology domain-containing protein</fullName>
    </recommendedName>
</protein>
<feature type="domain" description="Trichohyalin-plectin-homology" evidence="3">
    <location>
        <begin position="103"/>
        <end position="453"/>
    </location>
</feature>
<evidence type="ECO:0000313" key="4">
    <source>
        <dbReference type="EMBL" id="CAJ1381634.1"/>
    </source>
</evidence>
<feature type="region of interest" description="Disordered" evidence="2">
    <location>
        <begin position="40"/>
        <end position="64"/>
    </location>
</feature>
<dbReference type="Proteomes" id="UP001178507">
    <property type="component" value="Unassembled WGS sequence"/>
</dbReference>
<feature type="region of interest" description="Disordered" evidence="2">
    <location>
        <begin position="380"/>
        <end position="416"/>
    </location>
</feature>
<dbReference type="Pfam" id="PF13868">
    <property type="entry name" value="TPH"/>
    <property type="match status" value="1"/>
</dbReference>
<evidence type="ECO:0000256" key="2">
    <source>
        <dbReference type="SAM" id="MobiDB-lite"/>
    </source>
</evidence>
<name>A0AA36I8H7_9DINO</name>
<keyword evidence="1" id="KW-0175">Coiled coil</keyword>
<dbReference type="AlphaFoldDB" id="A0AA36I8H7"/>
<feature type="region of interest" description="Disordered" evidence="2">
    <location>
        <begin position="300"/>
        <end position="322"/>
    </location>
</feature>
<dbReference type="PANTHER" id="PTHR28663">
    <property type="entry name" value="COILED-COIL DOMAIN-CONTAINING PROTEIN 173"/>
    <property type="match status" value="1"/>
</dbReference>
<evidence type="ECO:0000256" key="1">
    <source>
        <dbReference type="ARBA" id="ARBA00023054"/>
    </source>
</evidence>
<proteinExistence type="predicted"/>
<organism evidence="4 5">
    <name type="scientific">Effrenium voratum</name>
    <dbReference type="NCBI Taxonomy" id="2562239"/>
    <lineage>
        <taxon>Eukaryota</taxon>
        <taxon>Sar</taxon>
        <taxon>Alveolata</taxon>
        <taxon>Dinophyceae</taxon>
        <taxon>Suessiales</taxon>
        <taxon>Symbiodiniaceae</taxon>
        <taxon>Effrenium</taxon>
    </lineage>
</organism>
<dbReference type="InterPro" id="IPR039986">
    <property type="entry name" value="CFAP210"/>
</dbReference>
<dbReference type="EMBL" id="CAUJNA010000826">
    <property type="protein sequence ID" value="CAJ1381634.1"/>
    <property type="molecule type" value="Genomic_DNA"/>
</dbReference>
<keyword evidence="5" id="KW-1185">Reference proteome</keyword>
<evidence type="ECO:0000259" key="3">
    <source>
        <dbReference type="Pfam" id="PF13868"/>
    </source>
</evidence>
<feature type="region of interest" description="Disordered" evidence="2">
    <location>
        <begin position="216"/>
        <end position="235"/>
    </location>
</feature>
<evidence type="ECO:0000313" key="5">
    <source>
        <dbReference type="Proteomes" id="UP001178507"/>
    </source>
</evidence>
<accession>A0AA36I8H7</accession>
<gene>
    <name evidence="4" type="ORF">EVOR1521_LOCUS9254</name>
</gene>
<sequence length="467" mass="55103">MESPGIVISASELRRIREGIGAAGPDAEATQLTKTRAQLLHEKSQARAKTWSNTLEGSRRKKAEEKRKKFEMEELERQKVDAEEAKIQLDQRRATIDRANKLLYEESDRIKSFHSKMMLCDVIAEREAQTSLKGELKKLEQIREDRFLEMEKQNYRKMLEREMKEKETKEELSKIAARAQKEQLSEYKEKRFQEVEDAMLEGELLRRKALEDLEAEREAEQKRRGMAVKAQKETQKANAYLKQIKAEDMLRQQKEEEKIQEYAARKEKMMQLRKQKEEEVFQQKQAARNAMIDAQAKRLAEMQDNEDARVEGQVKAKEADDERKRLAKLDMMARWEEDIQKSRQAQIQRKQNARSREKAEDAETAKFLSEWCRVLDKQEQEENHLKDQAARKLAEEHQKQVELQRRKKNEDKDGDKVVAAHAKKVIEADTLEFHAYAEKVIREYSSEGKNVIPLIKELRDFRKRVSE</sequence>
<dbReference type="PANTHER" id="PTHR28663:SF1">
    <property type="entry name" value="CILIA- AND FLAGELLA- ASSOCIATED PROTEIN 210"/>
    <property type="match status" value="1"/>
</dbReference>
<comment type="caution">
    <text evidence="4">The sequence shown here is derived from an EMBL/GenBank/DDBJ whole genome shotgun (WGS) entry which is preliminary data.</text>
</comment>
<reference evidence="4" key="1">
    <citation type="submission" date="2023-08" db="EMBL/GenBank/DDBJ databases">
        <authorList>
            <person name="Chen Y."/>
            <person name="Shah S."/>
            <person name="Dougan E. K."/>
            <person name="Thang M."/>
            <person name="Chan C."/>
        </authorList>
    </citation>
    <scope>NUCLEOTIDE SEQUENCE</scope>
</reference>
<dbReference type="InterPro" id="IPR043597">
    <property type="entry name" value="TPH_dom"/>
</dbReference>